<sequence length="309" mass="32779">DPIATFKPEMAGIPALTLSSMAVGAAFAPPGPMAVQSSHYPNARAIPVIIVTPAPNEQQQSNGHLDPFSSFDLDIGRAALKAITNGPRRVYGKGISPQRASAKGRENLREHPNTPRLTHRQVVSPPAVVVSTAASTVLNVAKPGSTGWEQEKASHLSRAKSWSEQVKARRQSLPATSPTPTPPPAVANKRMSAPARLPLSERLNRLVIASPPPAVVAPPLWGDNNVSFVIDDDEEDNNKALLSVLPTFASLKVSFSPSPSLSASSSGGSITSVLDALEANFQSSLWRGLEDFGAVLEEGRFHPGCRFEN</sequence>
<evidence type="ECO:0000256" key="1">
    <source>
        <dbReference type="SAM" id="MobiDB-lite"/>
    </source>
</evidence>
<dbReference type="EMBL" id="JAWWNJ010000001">
    <property type="protein sequence ID" value="KAK7064915.1"/>
    <property type="molecule type" value="Genomic_DNA"/>
</dbReference>
<proteinExistence type="predicted"/>
<feature type="non-terminal residue" evidence="2">
    <location>
        <position position="1"/>
    </location>
</feature>
<dbReference type="AlphaFoldDB" id="A0AAW0EJD3"/>
<gene>
    <name evidence="2" type="ORF">R3P38DRAFT_2492204</name>
</gene>
<reference evidence="2 3" key="1">
    <citation type="journal article" date="2024" name="J Genomics">
        <title>Draft genome sequencing and assembly of Favolaschia claudopus CIRM-BRFM 2984 isolated from oak limbs.</title>
        <authorList>
            <person name="Navarro D."/>
            <person name="Drula E."/>
            <person name="Chaduli D."/>
            <person name="Cazenave R."/>
            <person name="Ahrendt S."/>
            <person name="Wang J."/>
            <person name="Lipzen A."/>
            <person name="Daum C."/>
            <person name="Barry K."/>
            <person name="Grigoriev I.V."/>
            <person name="Favel A."/>
            <person name="Rosso M.N."/>
            <person name="Martin F."/>
        </authorList>
    </citation>
    <scope>NUCLEOTIDE SEQUENCE [LARGE SCALE GENOMIC DNA]</scope>
    <source>
        <strain evidence="2 3">CIRM-BRFM 2984</strain>
    </source>
</reference>
<name>A0AAW0EJD3_9AGAR</name>
<accession>A0AAW0EJD3</accession>
<comment type="caution">
    <text evidence="2">The sequence shown here is derived from an EMBL/GenBank/DDBJ whole genome shotgun (WGS) entry which is preliminary data.</text>
</comment>
<evidence type="ECO:0000313" key="2">
    <source>
        <dbReference type="EMBL" id="KAK7064915.1"/>
    </source>
</evidence>
<organism evidence="2 3">
    <name type="scientific">Favolaschia claudopus</name>
    <dbReference type="NCBI Taxonomy" id="2862362"/>
    <lineage>
        <taxon>Eukaryota</taxon>
        <taxon>Fungi</taxon>
        <taxon>Dikarya</taxon>
        <taxon>Basidiomycota</taxon>
        <taxon>Agaricomycotina</taxon>
        <taxon>Agaricomycetes</taxon>
        <taxon>Agaricomycetidae</taxon>
        <taxon>Agaricales</taxon>
        <taxon>Marasmiineae</taxon>
        <taxon>Mycenaceae</taxon>
        <taxon>Favolaschia</taxon>
    </lineage>
</organism>
<keyword evidence="3" id="KW-1185">Reference proteome</keyword>
<feature type="compositionally biased region" description="Basic and acidic residues" evidence="1">
    <location>
        <begin position="103"/>
        <end position="113"/>
    </location>
</feature>
<evidence type="ECO:0000313" key="3">
    <source>
        <dbReference type="Proteomes" id="UP001362999"/>
    </source>
</evidence>
<feature type="region of interest" description="Disordered" evidence="1">
    <location>
        <begin position="90"/>
        <end position="125"/>
    </location>
</feature>
<dbReference type="Proteomes" id="UP001362999">
    <property type="component" value="Unassembled WGS sequence"/>
</dbReference>
<protein>
    <submittedName>
        <fullName evidence="2">Uncharacterized protein</fullName>
    </submittedName>
</protein>
<feature type="region of interest" description="Disordered" evidence="1">
    <location>
        <begin position="146"/>
        <end position="190"/>
    </location>
</feature>